<evidence type="ECO:0000256" key="1">
    <source>
        <dbReference type="SAM" id="Coils"/>
    </source>
</evidence>
<comment type="caution">
    <text evidence="3">The sequence shown here is derived from an EMBL/GenBank/DDBJ whole genome shotgun (WGS) entry which is preliminary data.</text>
</comment>
<sequence length="91" mass="9983">MTDTPAARRHIPSNETAMKYTTDTRDRRGVERAVEGILDKWATGDTAAQTSIYVTKLRLTAEDLRQETQAIEQLADQEAQLAGPVGEHTGG</sequence>
<reference evidence="3 4" key="1">
    <citation type="submission" date="2006-01" db="EMBL/GenBank/DDBJ databases">
        <authorList>
            <person name="Hagstrom A."/>
            <person name="Ferriera S."/>
            <person name="Johnson J."/>
            <person name="Kravitz S."/>
            <person name="Halpern A."/>
            <person name="Remington K."/>
            <person name="Beeson K."/>
            <person name="Tran B."/>
            <person name="Rogers Y.-H."/>
            <person name="Friedman R."/>
            <person name="Venter J.C."/>
        </authorList>
    </citation>
    <scope>NUCLEOTIDE SEQUENCE [LARGE SCALE GENOMIC DNA]</scope>
    <source>
        <strain evidence="3 4">SKA53</strain>
    </source>
</reference>
<proteinExistence type="predicted"/>
<keyword evidence="4" id="KW-1185">Reference proteome</keyword>
<evidence type="ECO:0000313" key="3">
    <source>
        <dbReference type="EMBL" id="EAQ05496.1"/>
    </source>
</evidence>
<dbReference type="STRING" id="314232.SKA53_03769"/>
<evidence type="ECO:0000256" key="2">
    <source>
        <dbReference type="SAM" id="MobiDB-lite"/>
    </source>
</evidence>
<organism evidence="3 4">
    <name type="scientific">Yoonia vestfoldensis SKA53</name>
    <dbReference type="NCBI Taxonomy" id="314232"/>
    <lineage>
        <taxon>Bacteria</taxon>
        <taxon>Pseudomonadati</taxon>
        <taxon>Pseudomonadota</taxon>
        <taxon>Alphaproteobacteria</taxon>
        <taxon>Rhodobacterales</taxon>
        <taxon>Paracoccaceae</taxon>
        <taxon>Yoonia</taxon>
    </lineage>
</organism>
<name>A3V8R5_9RHOB</name>
<dbReference type="AlphaFoldDB" id="A3V8R5"/>
<dbReference type="HOGENOM" id="CLU_2423410_0_0_5"/>
<dbReference type="EMBL" id="AAMS01000009">
    <property type="protein sequence ID" value="EAQ05496.1"/>
    <property type="molecule type" value="Genomic_DNA"/>
</dbReference>
<keyword evidence="1" id="KW-0175">Coiled coil</keyword>
<dbReference type="Proteomes" id="UP000004507">
    <property type="component" value="Unassembled WGS sequence"/>
</dbReference>
<accession>A3V8R5</accession>
<feature type="region of interest" description="Disordered" evidence="2">
    <location>
        <begin position="1"/>
        <end position="27"/>
    </location>
</feature>
<gene>
    <name evidence="3" type="ORF">SKA53_03769</name>
</gene>
<protein>
    <submittedName>
        <fullName evidence="3">Uncharacterized protein</fullName>
    </submittedName>
</protein>
<feature type="coiled-coil region" evidence="1">
    <location>
        <begin position="54"/>
        <end position="81"/>
    </location>
</feature>
<evidence type="ECO:0000313" key="4">
    <source>
        <dbReference type="Proteomes" id="UP000004507"/>
    </source>
</evidence>